<dbReference type="EMBL" id="PVTD01000001">
    <property type="protein sequence ID" value="PRY26068.1"/>
    <property type="molecule type" value="Genomic_DNA"/>
</dbReference>
<proteinExistence type="predicted"/>
<dbReference type="OrthoDB" id="9816309at2"/>
<organism evidence="2 3">
    <name type="scientific">Aliiruegeria haliotis</name>
    <dbReference type="NCBI Taxonomy" id="1280846"/>
    <lineage>
        <taxon>Bacteria</taxon>
        <taxon>Pseudomonadati</taxon>
        <taxon>Pseudomonadota</taxon>
        <taxon>Alphaproteobacteria</taxon>
        <taxon>Rhodobacterales</taxon>
        <taxon>Roseobacteraceae</taxon>
        <taxon>Aliiruegeria</taxon>
    </lineage>
</organism>
<dbReference type="RefSeq" id="WP_106202878.1">
    <property type="nucleotide sequence ID" value="NZ_PVTD01000001.1"/>
</dbReference>
<comment type="caution">
    <text evidence="2">The sequence shown here is derived from an EMBL/GenBank/DDBJ whole genome shotgun (WGS) entry which is preliminary data.</text>
</comment>
<gene>
    <name evidence="2" type="ORF">CLV78_101161</name>
</gene>
<dbReference type="InterPro" id="IPR003018">
    <property type="entry name" value="GAF"/>
</dbReference>
<dbReference type="PANTHER" id="PTHR43102">
    <property type="entry name" value="SLR1143 PROTEIN"/>
    <property type="match status" value="1"/>
</dbReference>
<dbReference type="Pfam" id="PF01590">
    <property type="entry name" value="GAF"/>
    <property type="match status" value="2"/>
</dbReference>
<dbReference type="Gene3D" id="3.30.450.40">
    <property type="match status" value="2"/>
</dbReference>
<dbReference type="InterPro" id="IPR029016">
    <property type="entry name" value="GAF-like_dom_sf"/>
</dbReference>
<feature type="domain" description="GAF" evidence="1">
    <location>
        <begin position="209"/>
        <end position="353"/>
    </location>
</feature>
<dbReference type="SUPFAM" id="SSF55781">
    <property type="entry name" value="GAF domain-like"/>
    <property type="match status" value="2"/>
</dbReference>
<accession>A0A2T0RY25</accession>
<dbReference type="AlphaFoldDB" id="A0A2T0RY25"/>
<protein>
    <submittedName>
        <fullName evidence="2">GAF domain-containing protein</fullName>
    </submittedName>
</protein>
<evidence type="ECO:0000313" key="3">
    <source>
        <dbReference type="Proteomes" id="UP000239480"/>
    </source>
</evidence>
<evidence type="ECO:0000259" key="1">
    <source>
        <dbReference type="SMART" id="SM00065"/>
    </source>
</evidence>
<reference evidence="2 3" key="1">
    <citation type="submission" date="2018-03" db="EMBL/GenBank/DDBJ databases">
        <title>Genomic Encyclopedia of Archaeal and Bacterial Type Strains, Phase II (KMG-II): from individual species to whole genera.</title>
        <authorList>
            <person name="Goeker M."/>
        </authorList>
    </citation>
    <scope>NUCLEOTIDE SEQUENCE [LARGE SCALE GENOMIC DNA]</scope>
    <source>
        <strain evidence="2 3">DSM 29328</strain>
    </source>
</reference>
<dbReference type="Proteomes" id="UP000239480">
    <property type="component" value="Unassembled WGS sequence"/>
</dbReference>
<dbReference type="SMART" id="SM00065">
    <property type="entry name" value="GAF"/>
    <property type="match status" value="2"/>
</dbReference>
<keyword evidence="3" id="KW-1185">Reference proteome</keyword>
<dbReference type="PANTHER" id="PTHR43102:SF2">
    <property type="entry name" value="GAF DOMAIN-CONTAINING PROTEIN"/>
    <property type="match status" value="1"/>
</dbReference>
<feature type="domain" description="GAF" evidence="1">
    <location>
        <begin position="28"/>
        <end position="176"/>
    </location>
</feature>
<evidence type="ECO:0000313" key="2">
    <source>
        <dbReference type="EMBL" id="PRY26068.1"/>
    </source>
</evidence>
<name>A0A2T0RY25_9RHOB</name>
<sequence length="376" mass="40424">MSAERGVVSGIASDTAYSLGDLGLDETRSTETFQGITRLATRLLGAPVALISIILEEEGRQVFVGEQGLDEPLRSLRQVPLSHSFSRYVKRDREPLAIRCAREHPMVKGNPGIELLGTVAYLGVPVHGPDGAVLGALCVIDHIPRDWTGQEVSTLVDLARCVSDEILLRAALLTSQALVHDLEDAHARLRRYNALRDAATAAFTEPHLSTEERFTGLLQAGCQTLGMDCGAILRSEGSQAVVVARYCSDGCSTIGPGARYDLSGTFTQKLLSGPRLRHHDGLSAGMTCFTGREPGSFVGVPLALGEIAFGSLEFVRSRPRGQPWSDEEAASVGVIGMFVATQLEVLDQMDALRRSESALLEYVLDLRMGQSAALPN</sequence>